<reference evidence="4" key="1">
    <citation type="submission" date="2021-02" db="EMBL/GenBank/DDBJ databases">
        <authorList>
            <person name="Nowell W R."/>
        </authorList>
    </citation>
    <scope>NUCLEOTIDE SEQUENCE</scope>
</reference>
<dbReference type="InterPro" id="IPR027417">
    <property type="entry name" value="P-loop_NTPase"/>
</dbReference>
<comment type="caution">
    <text evidence="4">The sequence shown here is derived from an EMBL/GenBank/DDBJ whole genome shotgun (WGS) entry which is preliminary data.</text>
</comment>
<dbReference type="SMART" id="SM00487">
    <property type="entry name" value="DEXDc"/>
    <property type="match status" value="1"/>
</dbReference>
<dbReference type="SMART" id="SM00490">
    <property type="entry name" value="HELICc"/>
    <property type="match status" value="1"/>
</dbReference>
<dbReference type="InterPro" id="IPR001875">
    <property type="entry name" value="DED_dom"/>
</dbReference>
<dbReference type="Gene3D" id="1.10.533.10">
    <property type="entry name" value="Death Domain, Fas"/>
    <property type="match status" value="1"/>
</dbReference>
<dbReference type="GO" id="GO:0005524">
    <property type="term" value="F:ATP binding"/>
    <property type="evidence" value="ECO:0007669"/>
    <property type="project" value="InterPro"/>
</dbReference>
<dbReference type="InterPro" id="IPR011029">
    <property type="entry name" value="DEATH-like_dom_sf"/>
</dbReference>
<proteinExistence type="predicted"/>
<dbReference type="PROSITE" id="PS51192">
    <property type="entry name" value="HELICASE_ATP_BIND_1"/>
    <property type="match status" value="1"/>
</dbReference>
<dbReference type="InterPro" id="IPR014001">
    <property type="entry name" value="Helicase_ATP-bd"/>
</dbReference>
<dbReference type="Proteomes" id="UP000663855">
    <property type="component" value="Unassembled WGS sequence"/>
</dbReference>
<accession>A0A815QGB0</accession>
<dbReference type="PROSITE" id="PS50168">
    <property type="entry name" value="DED"/>
    <property type="match status" value="1"/>
</dbReference>
<evidence type="ECO:0000259" key="3">
    <source>
        <dbReference type="PROSITE" id="PS51194"/>
    </source>
</evidence>
<evidence type="ECO:0000313" key="4">
    <source>
        <dbReference type="EMBL" id="CAF1462839.1"/>
    </source>
</evidence>
<dbReference type="Pfam" id="PF00271">
    <property type="entry name" value="Helicase_C"/>
    <property type="match status" value="1"/>
</dbReference>
<protein>
    <recommendedName>
        <fullName evidence="6">RNA helicase</fullName>
    </recommendedName>
</protein>
<sequence length="861" mass="99881">MTEMNEDFEFRVVLIKIQNSLSDSDRLQLHFLFGEDIPRRLQSNGSLETTLEVLQTLFDRLKISNKNYNYLVRALQAIQRPDCVERLLSYDKLVPADIIPSKLHETQAEMKPRLPFKNSKSPTSFEILRDIDLDEDDTMYPSKTDSESNSLNLPEPDPMDFNSIYLGPFEDSSNEWTEEYSKLLNLKYHPRAYQIEIVRNAICNKNTIVCLPTGSGKTFIASLLIKYYYIKYRQNNPNGKFSTFFFVPRKAIRLQQAKAISNVGNLRVQMCQDDQRTDQLIDANDVTVTTPQKFVNSLKKETIRLSQINLMIFDECHNTSGGNPYCEIMKHYLCPSKQEHVAEKPMIIGLTATVSAKDSQEKKEPVEKNLISLCSKLACKNISTVCNSNNLVEIKREINRPINDQFEHVLKVQYNSYFQEYLNIYENLIKTIKTHLDSHELLDGKDIGTLSFIGQLIILKRSFETKGDMNNIIICDYLLLLTQKYSAFKDLPIDIILRHVSEKIKLYHEAYEQSVPMNNLLNEISKNELDKILQKHKENPTTNSKLETLIRLVKKHAIDETKGLILVPTTFYAKSICDYLSDQPELKNIVKPTWIVGQNSADHSLTINDQQAKLRQFGEGECNVLIATDIVQEGLDVPTCSYVIRYEFVSDEIGTVQSRGRARAQNSSYYLITELDSTNHKREKNNKFREEEMDIAISKWQTIDKDQFQRAVEMKTKSLINEWEHALSLETQRKNTIQKIGKKDGSICCRKCNRELGELLWLKKRNTIYFINNAEFFNNNDCRLDSTYTNKYEHLLMGQVKCFCGNSLGGFQKFLDRFELGPLCALKCKQVKFKINKQMPFIEFEQWSRNNYFDVEELEEI</sequence>
<dbReference type="AlphaFoldDB" id="A0A815QGB0"/>
<dbReference type="Gene3D" id="3.40.50.300">
    <property type="entry name" value="P-loop containing nucleotide triphosphate hydrolases"/>
    <property type="match status" value="2"/>
</dbReference>
<evidence type="ECO:0000313" key="5">
    <source>
        <dbReference type="Proteomes" id="UP000663855"/>
    </source>
</evidence>
<evidence type="ECO:0000259" key="1">
    <source>
        <dbReference type="PROSITE" id="PS50168"/>
    </source>
</evidence>
<dbReference type="GO" id="GO:0016787">
    <property type="term" value="F:hydrolase activity"/>
    <property type="evidence" value="ECO:0007669"/>
    <property type="project" value="InterPro"/>
</dbReference>
<organism evidence="4 5">
    <name type="scientific">Rotaria magnacalcarata</name>
    <dbReference type="NCBI Taxonomy" id="392030"/>
    <lineage>
        <taxon>Eukaryota</taxon>
        <taxon>Metazoa</taxon>
        <taxon>Spiralia</taxon>
        <taxon>Gnathifera</taxon>
        <taxon>Rotifera</taxon>
        <taxon>Eurotatoria</taxon>
        <taxon>Bdelloidea</taxon>
        <taxon>Philodinida</taxon>
        <taxon>Philodinidae</taxon>
        <taxon>Rotaria</taxon>
    </lineage>
</organism>
<gene>
    <name evidence="4" type="ORF">CJN711_LOCUS25190</name>
</gene>
<feature type="domain" description="DED" evidence="1">
    <location>
        <begin position="9"/>
        <end position="89"/>
    </location>
</feature>
<dbReference type="Pfam" id="PF01335">
    <property type="entry name" value="DED"/>
    <property type="match status" value="1"/>
</dbReference>
<dbReference type="GO" id="GO:0003677">
    <property type="term" value="F:DNA binding"/>
    <property type="evidence" value="ECO:0007669"/>
    <property type="project" value="InterPro"/>
</dbReference>
<dbReference type="PANTHER" id="PTHR14074">
    <property type="entry name" value="HELICASE WITH DEATH DOMAIN-RELATED"/>
    <property type="match status" value="1"/>
</dbReference>
<feature type="domain" description="Helicase ATP-binding" evidence="2">
    <location>
        <begin position="198"/>
        <end position="372"/>
    </location>
</feature>
<dbReference type="EMBL" id="CAJNOV010011826">
    <property type="protein sequence ID" value="CAF1462839.1"/>
    <property type="molecule type" value="Genomic_DNA"/>
</dbReference>
<dbReference type="InterPro" id="IPR051363">
    <property type="entry name" value="RLR_Helicase"/>
</dbReference>
<dbReference type="InterPro" id="IPR001650">
    <property type="entry name" value="Helicase_C-like"/>
</dbReference>
<dbReference type="SUPFAM" id="SSF47986">
    <property type="entry name" value="DEATH domain"/>
    <property type="match status" value="1"/>
</dbReference>
<dbReference type="SUPFAM" id="SSF52540">
    <property type="entry name" value="P-loop containing nucleoside triphosphate hydrolases"/>
    <property type="match status" value="2"/>
</dbReference>
<dbReference type="PROSITE" id="PS51194">
    <property type="entry name" value="HELICASE_CTER"/>
    <property type="match status" value="1"/>
</dbReference>
<evidence type="ECO:0008006" key="6">
    <source>
        <dbReference type="Google" id="ProtNLM"/>
    </source>
</evidence>
<evidence type="ECO:0000259" key="2">
    <source>
        <dbReference type="PROSITE" id="PS51192"/>
    </source>
</evidence>
<feature type="domain" description="Helicase C-terminal" evidence="3">
    <location>
        <begin position="545"/>
        <end position="720"/>
    </location>
</feature>
<dbReference type="InterPro" id="IPR006935">
    <property type="entry name" value="Helicase/UvrB_N"/>
</dbReference>
<dbReference type="GO" id="GO:0005737">
    <property type="term" value="C:cytoplasm"/>
    <property type="evidence" value="ECO:0007669"/>
    <property type="project" value="TreeGrafter"/>
</dbReference>
<dbReference type="PANTHER" id="PTHR14074:SF16">
    <property type="entry name" value="ANTIVIRAL INNATE IMMUNE RESPONSE RECEPTOR RIG-I"/>
    <property type="match status" value="1"/>
</dbReference>
<name>A0A815QGB0_9BILA</name>
<dbReference type="SMART" id="SM00031">
    <property type="entry name" value="DED"/>
    <property type="match status" value="1"/>
</dbReference>
<dbReference type="Pfam" id="PF04851">
    <property type="entry name" value="ResIII"/>
    <property type="match status" value="1"/>
</dbReference>
<dbReference type="Gene3D" id="1.20.1320.30">
    <property type="match status" value="1"/>
</dbReference>
<dbReference type="GO" id="GO:0042981">
    <property type="term" value="P:regulation of apoptotic process"/>
    <property type="evidence" value="ECO:0007669"/>
    <property type="project" value="InterPro"/>
</dbReference>